<dbReference type="InterPro" id="IPR032876">
    <property type="entry name" value="J_dom"/>
</dbReference>
<evidence type="ECO:0000313" key="4">
    <source>
        <dbReference type="EMBL" id="GGA93587.1"/>
    </source>
</evidence>
<keyword evidence="5" id="KW-1185">Reference proteome</keyword>
<dbReference type="InterPro" id="IPR017853">
    <property type="entry name" value="GH"/>
</dbReference>
<gene>
    <name evidence="4" type="ORF">GCM10011491_22230</name>
</gene>
<accession>A0A916WFW3</accession>
<protein>
    <recommendedName>
        <fullName evidence="6">Host specificity protein</fullName>
    </recommendedName>
</protein>
<sequence>MATLLLQAAGAAIGGSLFGAIGGTIGAAAGALGGYLIDTALINSTRHAEGPRLAGAKPTTAEEGASLPFVYGTVRISGSLIWATRFEEQSKTTRQGGKGGGAKTTEYSYYANAAYAVAEGPIAGIRRIWVDGKELDQTKVEMRIYRGTEDQLPDPLIEAKQGDGNAPAYRGTAYIVFERMPIDDYGRRLPQIQFEVMRPVGALANSITAVALIPGSTEFGLSPVAVTDEPRPGETRALNRNTLRAASDWTAAMDELQALCPNLKHVALVVPWFGDDLRAGVCTIRPGVVEQTARKPSRTWKVDGLTRAAAHRITRNALGQAAYGGTPSDDSVVAAIRDARARGLMVTLYPFIMMDIAPGNSQPSPYGGTQPAYPWRGRITCYPLSADHTAAVTAQISAFLTGTWGYNRFIRHCADLAVSAGGVEAFLLGSELRGLTTLRDGANGFPFVSGLCDLAAELRSRLGSGCKLTYAADWSEYFGHHPQDGSGEMFFHLDPLWAHPAIDAIGIDNYMPLSDWRDEDDRHFGPDGISAAYDMDGLIANIAGGEGYDWYYASEADRRNRVRSPISDGLAGKPWVFRYKDLKGWWENPHYTRVGGRESTTPTAWQPRSKPFWFTELGCPAADKGPNQPNVFPDPKSSENAIPYFSDGSRSDLAQSRFLAAHLDYWNRGANAGNPVSPIYGARMLDGSRIYLWAWDTRPFPEFPLKRDVWGDADNWRLGHWLNGRLSGVALGDLIAAIFADFGLDAPDTSAADGHLSGFAIGEPTSARSVLEPLLDLFGVEAFEAEGRFVFRSAARLLQPSLIDDMVMSDDGTAETSVLEDRNDLPGSVEVFFSDPLRDYQTGSATALRQEARGQGTETLTLAGAMEAGQARALAESWLKRRWASRHTKSLGVPWDHAGLTVGDRVRLTGEDREFVITSLEDGAARQLQAVAVAPHVRTPDTGTLPPQPPASPISEGKPLSFLLDLPAWPGAEDAAAQLRLAAYAKPWRGVSAYASPHAEGYAARALLGKRAVMGELLSPLPPSPGSGRLVRAHPIDVLIYAGELSSQPMEQLCNGANTGLLQTPDGSWEVFQFLNAEETAESQWRLTALLRGQLGTEEEASITKPAGTPFILLNEAVAPAGLQASEIGLALNWRIGTAGRDFSDAYFDTVSMTGGVRALQPLSPVHVAARMMANGDFSANWVRRGRIDADSWLGTDIPLGEEQELYRVEVRRGGAVVRTVEVREPRWTYGAADRAADLGGLGQPFELAVAMVSARMGAGRFGLMAIHP</sequence>
<feature type="domain" description="Tip attachment protein J" evidence="2">
    <location>
        <begin position="763"/>
        <end position="922"/>
    </location>
</feature>
<dbReference type="Gene3D" id="3.20.20.80">
    <property type="entry name" value="Glycosidases"/>
    <property type="match status" value="1"/>
</dbReference>
<evidence type="ECO:0000313" key="5">
    <source>
        <dbReference type="Proteomes" id="UP000646478"/>
    </source>
</evidence>
<comment type="caution">
    <text evidence="4">The sequence shown here is derived from an EMBL/GenBank/DDBJ whole genome shotgun (WGS) entry which is preliminary data.</text>
</comment>
<dbReference type="CDD" id="cd19607">
    <property type="entry name" value="GTA_TIM-barrel-like"/>
    <property type="match status" value="1"/>
</dbReference>
<dbReference type="Pfam" id="PF13550">
    <property type="entry name" value="Phage-tail_3"/>
    <property type="match status" value="1"/>
</dbReference>
<dbReference type="Proteomes" id="UP000646478">
    <property type="component" value="Unassembled WGS sequence"/>
</dbReference>
<dbReference type="InterPro" id="IPR056490">
    <property type="entry name" value="Rcc01698_C"/>
</dbReference>
<proteinExistence type="predicted"/>
<evidence type="ECO:0008006" key="6">
    <source>
        <dbReference type="Google" id="ProtNLM"/>
    </source>
</evidence>
<dbReference type="SUPFAM" id="SSF51445">
    <property type="entry name" value="(Trans)glycosidases"/>
    <property type="match status" value="1"/>
</dbReference>
<feature type="domain" description="GTA TIM-barrel-like" evidence="1">
    <location>
        <begin position="404"/>
        <end position="704"/>
    </location>
</feature>
<dbReference type="RefSeq" id="WP_188824232.1">
    <property type="nucleotide sequence ID" value="NZ_BMHH01000007.1"/>
</dbReference>
<evidence type="ECO:0000259" key="3">
    <source>
        <dbReference type="Pfam" id="PF23666"/>
    </source>
</evidence>
<dbReference type="AlphaFoldDB" id="A0A916WFW3"/>
<dbReference type="InterPro" id="IPR025195">
    <property type="entry name" value="GTA_TIM_dom"/>
</dbReference>
<feature type="domain" description="Rcc01698-like C-terminal" evidence="3">
    <location>
        <begin position="1012"/>
        <end position="1112"/>
    </location>
</feature>
<reference evidence="4" key="2">
    <citation type="submission" date="2020-09" db="EMBL/GenBank/DDBJ databases">
        <authorList>
            <person name="Sun Q."/>
            <person name="Zhou Y."/>
        </authorList>
    </citation>
    <scope>NUCLEOTIDE SEQUENCE</scope>
    <source>
        <strain evidence="4">CGMCC 1.15082</strain>
    </source>
</reference>
<organism evidence="4 5">
    <name type="scientific">Brucella endophytica</name>
    <dbReference type="NCBI Taxonomy" id="1963359"/>
    <lineage>
        <taxon>Bacteria</taxon>
        <taxon>Pseudomonadati</taxon>
        <taxon>Pseudomonadota</taxon>
        <taxon>Alphaproteobacteria</taxon>
        <taxon>Hyphomicrobiales</taxon>
        <taxon>Brucellaceae</taxon>
        <taxon>Brucella/Ochrobactrum group</taxon>
        <taxon>Brucella</taxon>
    </lineage>
</organism>
<dbReference type="Pfam" id="PF23666">
    <property type="entry name" value="Rcc01698_C"/>
    <property type="match status" value="1"/>
</dbReference>
<evidence type="ECO:0000259" key="1">
    <source>
        <dbReference type="Pfam" id="PF13547"/>
    </source>
</evidence>
<reference evidence="4" key="1">
    <citation type="journal article" date="2014" name="Int. J. Syst. Evol. Microbiol.">
        <title>Complete genome sequence of Corynebacterium casei LMG S-19264T (=DSM 44701T), isolated from a smear-ripened cheese.</title>
        <authorList>
            <consortium name="US DOE Joint Genome Institute (JGI-PGF)"/>
            <person name="Walter F."/>
            <person name="Albersmeier A."/>
            <person name="Kalinowski J."/>
            <person name="Ruckert C."/>
        </authorList>
    </citation>
    <scope>NUCLEOTIDE SEQUENCE</scope>
    <source>
        <strain evidence="4">CGMCC 1.15082</strain>
    </source>
</reference>
<dbReference type="Pfam" id="PF13547">
    <property type="entry name" value="GTA_TIM"/>
    <property type="match status" value="1"/>
</dbReference>
<dbReference type="EMBL" id="BMHH01000007">
    <property type="protein sequence ID" value="GGA93587.1"/>
    <property type="molecule type" value="Genomic_DNA"/>
</dbReference>
<name>A0A916WFW3_9HYPH</name>
<evidence type="ECO:0000259" key="2">
    <source>
        <dbReference type="Pfam" id="PF13550"/>
    </source>
</evidence>